<evidence type="ECO:0000313" key="2">
    <source>
        <dbReference type="EMBL" id="KAK3361060.1"/>
    </source>
</evidence>
<name>A0AAE0MYH5_9PEZI</name>
<evidence type="ECO:0000256" key="1">
    <source>
        <dbReference type="SAM" id="Phobius"/>
    </source>
</evidence>
<evidence type="ECO:0000313" key="3">
    <source>
        <dbReference type="Proteomes" id="UP001287356"/>
    </source>
</evidence>
<reference evidence="2" key="2">
    <citation type="submission" date="2023-06" db="EMBL/GenBank/DDBJ databases">
        <authorList>
            <consortium name="Lawrence Berkeley National Laboratory"/>
            <person name="Haridas S."/>
            <person name="Hensen N."/>
            <person name="Bonometti L."/>
            <person name="Westerberg I."/>
            <person name="Brannstrom I.O."/>
            <person name="Guillou S."/>
            <person name="Cros-Aarteil S."/>
            <person name="Calhoun S."/>
            <person name="Kuo A."/>
            <person name="Mondo S."/>
            <person name="Pangilinan J."/>
            <person name="Riley R."/>
            <person name="Labutti K."/>
            <person name="Andreopoulos B."/>
            <person name="Lipzen A."/>
            <person name="Chen C."/>
            <person name="Yanf M."/>
            <person name="Daum C."/>
            <person name="Ng V."/>
            <person name="Clum A."/>
            <person name="Steindorff A."/>
            <person name="Ohm R."/>
            <person name="Martin F."/>
            <person name="Silar P."/>
            <person name="Natvig D."/>
            <person name="Lalanne C."/>
            <person name="Gautier V."/>
            <person name="Ament-Velasquez S.L."/>
            <person name="Kruys A."/>
            <person name="Hutchinson M.I."/>
            <person name="Powell A.J."/>
            <person name="Barry K."/>
            <person name="Miller A.N."/>
            <person name="Grigoriev I.V."/>
            <person name="Debuchy R."/>
            <person name="Gladieux P."/>
            <person name="Thoren M.H."/>
            <person name="Johannesson H."/>
        </authorList>
    </citation>
    <scope>NUCLEOTIDE SEQUENCE</scope>
    <source>
        <strain evidence="2">CBS 958.72</strain>
    </source>
</reference>
<sequence length="410" mass="45540">MFLQFERPITNKMTVLIDDISSPLAMATQETIASLCQTLWGWTPCPEWISGSAVCENRGLGCPCERAAKLEPFFEFYRLVTAYYLPDDIGGSNPALESHNDLIQIISLLLSNADTPRSQLTADYFKTRPHHGNKDPPPSDQDRAFSLAARIVAMVQPSADQQFEGLLEAGVRPVIWRSDTSFTAFLHSVFPKRQHPALSPGHQVASSAKVSLASITGHRLKVAGLDIIPTNDLREHLRLDAKKGTVSLFHYTSVLEERLSTCHDQEISAQKSASEKGTLKLGSVESWSPPGSGLTQFTSSTLRTLVAKKQLDPDILRVMDSPAYRAGTERPLDYQYWSTRIVDLHEEIGHPTPRGILWRWLERKSGARYAMMATLVGVLIAVILGILGLAVSIFQAWVGWQQWQHPISNS</sequence>
<keyword evidence="3" id="KW-1185">Reference proteome</keyword>
<keyword evidence="1" id="KW-1133">Transmembrane helix</keyword>
<dbReference type="AlphaFoldDB" id="A0AAE0MYH5"/>
<comment type="caution">
    <text evidence="2">The sequence shown here is derived from an EMBL/GenBank/DDBJ whole genome shotgun (WGS) entry which is preliminary data.</text>
</comment>
<organism evidence="2 3">
    <name type="scientific">Lasiosphaeria ovina</name>
    <dbReference type="NCBI Taxonomy" id="92902"/>
    <lineage>
        <taxon>Eukaryota</taxon>
        <taxon>Fungi</taxon>
        <taxon>Dikarya</taxon>
        <taxon>Ascomycota</taxon>
        <taxon>Pezizomycotina</taxon>
        <taxon>Sordariomycetes</taxon>
        <taxon>Sordariomycetidae</taxon>
        <taxon>Sordariales</taxon>
        <taxon>Lasiosphaeriaceae</taxon>
        <taxon>Lasiosphaeria</taxon>
    </lineage>
</organism>
<feature type="transmembrane region" description="Helical" evidence="1">
    <location>
        <begin position="369"/>
        <end position="398"/>
    </location>
</feature>
<keyword evidence="1" id="KW-0472">Membrane</keyword>
<dbReference type="EMBL" id="JAULSN010000013">
    <property type="protein sequence ID" value="KAK3361060.1"/>
    <property type="molecule type" value="Genomic_DNA"/>
</dbReference>
<accession>A0AAE0MYH5</accession>
<reference evidence="2" key="1">
    <citation type="journal article" date="2023" name="Mol. Phylogenet. Evol.">
        <title>Genome-scale phylogeny and comparative genomics of the fungal order Sordariales.</title>
        <authorList>
            <person name="Hensen N."/>
            <person name="Bonometti L."/>
            <person name="Westerberg I."/>
            <person name="Brannstrom I.O."/>
            <person name="Guillou S."/>
            <person name="Cros-Aarteil S."/>
            <person name="Calhoun S."/>
            <person name="Haridas S."/>
            <person name="Kuo A."/>
            <person name="Mondo S."/>
            <person name="Pangilinan J."/>
            <person name="Riley R."/>
            <person name="LaButti K."/>
            <person name="Andreopoulos B."/>
            <person name="Lipzen A."/>
            <person name="Chen C."/>
            <person name="Yan M."/>
            <person name="Daum C."/>
            <person name="Ng V."/>
            <person name="Clum A."/>
            <person name="Steindorff A."/>
            <person name="Ohm R.A."/>
            <person name="Martin F."/>
            <person name="Silar P."/>
            <person name="Natvig D.O."/>
            <person name="Lalanne C."/>
            <person name="Gautier V."/>
            <person name="Ament-Velasquez S.L."/>
            <person name="Kruys A."/>
            <person name="Hutchinson M.I."/>
            <person name="Powell A.J."/>
            <person name="Barry K."/>
            <person name="Miller A.N."/>
            <person name="Grigoriev I.V."/>
            <person name="Debuchy R."/>
            <person name="Gladieux P."/>
            <person name="Hiltunen Thoren M."/>
            <person name="Johannesson H."/>
        </authorList>
    </citation>
    <scope>NUCLEOTIDE SEQUENCE</scope>
    <source>
        <strain evidence="2">CBS 958.72</strain>
    </source>
</reference>
<gene>
    <name evidence="2" type="ORF">B0T24DRAFT_671695</name>
</gene>
<keyword evidence="1" id="KW-0812">Transmembrane</keyword>
<dbReference type="Proteomes" id="UP001287356">
    <property type="component" value="Unassembled WGS sequence"/>
</dbReference>
<protein>
    <submittedName>
        <fullName evidence="2">Uncharacterized protein</fullName>
    </submittedName>
</protein>
<proteinExistence type="predicted"/>